<evidence type="ECO:0000313" key="2">
    <source>
        <dbReference type="Proteomes" id="UP000650524"/>
    </source>
</evidence>
<dbReference type="Proteomes" id="UP000650524">
    <property type="component" value="Unassembled WGS sequence"/>
</dbReference>
<proteinExistence type="predicted"/>
<organism evidence="1 2">
    <name type="scientific">Candidatus Desulfacyla euxinica</name>
    <dbReference type="NCBI Taxonomy" id="2841693"/>
    <lineage>
        <taxon>Bacteria</taxon>
        <taxon>Deltaproteobacteria</taxon>
        <taxon>Candidatus Desulfacyla</taxon>
    </lineage>
</organism>
<evidence type="ECO:0000313" key="1">
    <source>
        <dbReference type="EMBL" id="MBC8176715.1"/>
    </source>
</evidence>
<accession>A0A8J6MXN2</accession>
<name>A0A8J6MXN2_9DELT</name>
<sequence length="59" mass="6822">MKKKKIARNLLSIFLMSFYASCGRHDILDERTERNAIEPVQIILAVDSGGDFMKRYEVC</sequence>
<comment type="caution">
    <text evidence="1">The sequence shown here is derived from an EMBL/GenBank/DDBJ whole genome shotgun (WGS) entry which is preliminary data.</text>
</comment>
<dbReference type="AlphaFoldDB" id="A0A8J6MXN2"/>
<gene>
    <name evidence="1" type="ORF">H8E19_04865</name>
</gene>
<protein>
    <submittedName>
        <fullName evidence="1">Uncharacterized protein</fullName>
    </submittedName>
</protein>
<dbReference type="EMBL" id="JACNJD010000157">
    <property type="protein sequence ID" value="MBC8176715.1"/>
    <property type="molecule type" value="Genomic_DNA"/>
</dbReference>
<reference evidence="1 2" key="1">
    <citation type="submission" date="2020-08" db="EMBL/GenBank/DDBJ databases">
        <title>Bridging the membrane lipid divide: bacteria of the FCB group superphylum have the potential to synthesize archaeal ether lipids.</title>
        <authorList>
            <person name="Villanueva L."/>
            <person name="Von Meijenfeldt F.A.B."/>
            <person name="Westbye A.B."/>
            <person name="Yadav S."/>
            <person name="Hopmans E.C."/>
            <person name="Dutilh B.E."/>
            <person name="Sinninghe Damste J.S."/>
        </authorList>
    </citation>
    <scope>NUCLEOTIDE SEQUENCE [LARGE SCALE GENOMIC DNA]</scope>
    <source>
        <strain evidence="1">NIOZ-UU27</strain>
    </source>
</reference>